<dbReference type="InterPro" id="IPR012337">
    <property type="entry name" value="RNaseH-like_sf"/>
</dbReference>
<keyword evidence="3" id="KW-1185">Reference proteome</keyword>
<proteinExistence type="predicted"/>
<dbReference type="EMBL" id="JAWDGP010005301">
    <property type="protein sequence ID" value="KAK3758064.1"/>
    <property type="molecule type" value="Genomic_DNA"/>
</dbReference>
<dbReference type="Proteomes" id="UP001283361">
    <property type="component" value="Unassembled WGS sequence"/>
</dbReference>
<comment type="caution">
    <text evidence="2">The sequence shown here is derived from an EMBL/GenBank/DDBJ whole genome shotgun (WGS) entry which is preliminary data.</text>
</comment>
<dbReference type="SUPFAM" id="SSF53098">
    <property type="entry name" value="Ribonuclease H-like"/>
    <property type="match status" value="1"/>
</dbReference>
<dbReference type="GO" id="GO:0015074">
    <property type="term" value="P:DNA integration"/>
    <property type="evidence" value="ECO:0007669"/>
    <property type="project" value="InterPro"/>
</dbReference>
<sequence length="117" mass="13096">MQRCQEAKPHNCRMPLIQHNKGASPWEKVATDLFEIQGRHYMVTADYFANFIKVDFLTSLSAGQVITKLKGHFALYGVPKMVVTGSGNQFTAGEFAKFTAKWGIHHVTRTPSGKRQG</sequence>
<accession>A0AAE0YVP0</accession>
<evidence type="ECO:0000313" key="3">
    <source>
        <dbReference type="Proteomes" id="UP001283361"/>
    </source>
</evidence>
<dbReference type="PROSITE" id="PS50994">
    <property type="entry name" value="INTEGRASE"/>
    <property type="match status" value="1"/>
</dbReference>
<dbReference type="AlphaFoldDB" id="A0AAE0YVP0"/>
<dbReference type="Gene3D" id="3.30.420.10">
    <property type="entry name" value="Ribonuclease H-like superfamily/Ribonuclease H"/>
    <property type="match status" value="1"/>
</dbReference>
<name>A0AAE0YVP0_9GAST</name>
<organism evidence="2 3">
    <name type="scientific">Elysia crispata</name>
    <name type="common">lettuce slug</name>
    <dbReference type="NCBI Taxonomy" id="231223"/>
    <lineage>
        <taxon>Eukaryota</taxon>
        <taxon>Metazoa</taxon>
        <taxon>Spiralia</taxon>
        <taxon>Lophotrochozoa</taxon>
        <taxon>Mollusca</taxon>
        <taxon>Gastropoda</taxon>
        <taxon>Heterobranchia</taxon>
        <taxon>Euthyneura</taxon>
        <taxon>Panpulmonata</taxon>
        <taxon>Sacoglossa</taxon>
        <taxon>Placobranchoidea</taxon>
        <taxon>Plakobranchidae</taxon>
        <taxon>Elysia</taxon>
    </lineage>
</organism>
<evidence type="ECO:0000259" key="1">
    <source>
        <dbReference type="PROSITE" id="PS50994"/>
    </source>
</evidence>
<gene>
    <name evidence="2" type="ORF">RRG08_006642</name>
</gene>
<evidence type="ECO:0000313" key="2">
    <source>
        <dbReference type="EMBL" id="KAK3758064.1"/>
    </source>
</evidence>
<dbReference type="GO" id="GO:0003676">
    <property type="term" value="F:nucleic acid binding"/>
    <property type="evidence" value="ECO:0007669"/>
    <property type="project" value="InterPro"/>
</dbReference>
<dbReference type="PANTHER" id="PTHR37984:SF8">
    <property type="entry name" value="CCHC-TYPE DOMAIN-CONTAINING PROTEIN"/>
    <property type="match status" value="1"/>
</dbReference>
<dbReference type="PANTHER" id="PTHR37984">
    <property type="entry name" value="PROTEIN CBG26694"/>
    <property type="match status" value="1"/>
</dbReference>
<protein>
    <recommendedName>
        <fullName evidence="1">Integrase catalytic domain-containing protein</fullName>
    </recommendedName>
</protein>
<reference evidence="2" key="1">
    <citation type="journal article" date="2023" name="G3 (Bethesda)">
        <title>A reference genome for the long-term kleptoplast-retaining sea slug Elysia crispata morphotype clarki.</title>
        <authorList>
            <person name="Eastman K.E."/>
            <person name="Pendleton A.L."/>
            <person name="Shaikh M.A."/>
            <person name="Suttiyut T."/>
            <person name="Ogas R."/>
            <person name="Tomko P."/>
            <person name="Gavelis G."/>
            <person name="Widhalm J.R."/>
            <person name="Wisecaver J.H."/>
        </authorList>
    </citation>
    <scope>NUCLEOTIDE SEQUENCE</scope>
    <source>
        <strain evidence="2">ECLA1</strain>
    </source>
</reference>
<feature type="domain" description="Integrase catalytic" evidence="1">
    <location>
        <begin position="21"/>
        <end position="117"/>
    </location>
</feature>
<dbReference type="InterPro" id="IPR001584">
    <property type="entry name" value="Integrase_cat-core"/>
</dbReference>
<dbReference type="InterPro" id="IPR050951">
    <property type="entry name" value="Retrovirus_Pol_polyprotein"/>
</dbReference>
<dbReference type="InterPro" id="IPR036397">
    <property type="entry name" value="RNaseH_sf"/>
</dbReference>